<name>A0A4V1A1T5_9BURK</name>
<organism evidence="2 3">
    <name type="scientific">Hylemonella gracilis</name>
    <dbReference type="NCBI Taxonomy" id="80880"/>
    <lineage>
        <taxon>Bacteria</taxon>
        <taxon>Pseudomonadati</taxon>
        <taxon>Pseudomonadota</taxon>
        <taxon>Betaproteobacteria</taxon>
        <taxon>Burkholderiales</taxon>
        <taxon>Comamonadaceae</taxon>
        <taxon>Hylemonella</taxon>
    </lineage>
</organism>
<dbReference type="EMBL" id="CP031395">
    <property type="protein sequence ID" value="QBK03669.1"/>
    <property type="molecule type" value="Genomic_DNA"/>
</dbReference>
<dbReference type="InterPro" id="IPR005561">
    <property type="entry name" value="ANTAR"/>
</dbReference>
<reference evidence="2 3" key="1">
    <citation type="submission" date="2018-07" db="EMBL/GenBank/DDBJ databases">
        <title>Exploring interactions and the metabolic potential of the ultra-small soil bacteria Hylemonella gracilis.</title>
        <authorList>
            <person name="Tyc O."/>
            <person name="Kulkarni P."/>
            <person name="Gawehns F."/>
            <person name="Hundscheid M."/>
            <person name="Zweers H."/>
            <person name="Garbeva P."/>
        </authorList>
    </citation>
    <scope>NUCLEOTIDE SEQUENCE [LARGE SCALE GENOMIC DNA]</scope>
    <source>
        <strain evidence="2 3">NS1</strain>
    </source>
</reference>
<dbReference type="SMART" id="SM01012">
    <property type="entry name" value="ANTAR"/>
    <property type="match status" value="1"/>
</dbReference>
<accession>A0A4V1A1T5</accession>
<gene>
    <name evidence="2" type="ORF">DW355_01790</name>
</gene>
<dbReference type="Proteomes" id="UP000292939">
    <property type="component" value="Chromosome"/>
</dbReference>
<dbReference type="InterPro" id="IPR036388">
    <property type="entry name" value="WH-like_DNA-bd_sf"/>
</dbReference>
<protein>
    <submittedName>
        <fullName evidence="2">ANTAR domain-containing protein</fullName>
    </submittedName>
</protein>
<dbReference type="SUPFAM" id="SSF52172">
    <property type="entry name" value="CheY-like"/>
    <property type="match status" value="1"/>
</dbReference>
<evidence type="ECO:0000313" key="3">
    <source>
        <dbReference type="Proteomes" id="UP000292939"/>
    </source>
</evidence>
<evidence type="ECO:0000259" key="1">
    <source>
        <dbReference type="PROSITE" id="PS50921"/>
    </source>
</evidence>
<dbReference type="GO" id="GO:0003723">
    <property type="term" value="F:RNA binding"/>
    <property type="evidence" value="ECO:0007669"/>
    <property type="project" value="InterPro"/>
</dbReference>
<dbReference type="Pfam" id="PF03861">
    <property type="entry name" value="ANTAR"/>
    <property type="match status" value="1"/>
</dbReference>
<dbReference type="KEGG" id="hgr:DW355_01790"/>
<evidence type="ECO:0000313" key="2">
    <source>
        <dbReference type="EMBL" id="QBK03669.1"/>
    </source>
</evidence>
<dbReference type="AlphaFoldDB" id="A0A4V1A1T5"/>
<dbReference type="PROSITE" id="PS50921">
    <property type="entry name" value="ANTAR"/>
    <property type="match status" value="1"/>
</dbReference>
<dbReference type="OrthoDB" id="9782798at2"/>
<sequence>MTALHTPTFAGWTCLILAWEDKHTQRLARQLRVLGIEVLHQEHPLDATQRPHLIVIDADQGLDAMLPSNKPGCPVIALLSSEAPGRLAWALRHGAGAFVPKPVPVSAVYPALVLARSHHEAHTETTRRIHWLEERLRLRPVVFAALNLLKTGGGLSDDEAYAQLRENAMQERMSIEQMAALLLDGGRSARKKVTG</sequence>
<dbReference type="Gene3D" id="3.40.50.2300">
    <property type="match status" value="1"/>
</dbReference>
<dbReference type="RefSeq" id="WP_131277536.1">
    <property type="nucleotide sequence ID" value="NZ_CP031395.1"/>
</dbReference>
<feature type="domain" description="ANTAR" evidence="1">
    <location>
        <begin position="122"/>
        <end position="183"/>
    </location>
</feature>
<dbReference type="Gene3D" id="1.10.10.10">
    <property type="entry name" value="Winged helix-like DNA-binding domain superfamily/Winged helix DNA-binding domain"/>
    <property type="match status" value="1"/>
</dbReference>
<dbReference type="InterPro" id="IPR011006">
    <property type="entry name" value="CheY-like_superfamily"/>
</dbReference>
<proteinExistence type="predicted"/>